<feature type="region of interest" description="Disordered" evidence="1">
    <location>
        <begin position="314"/>
        <end position="335"/>
    </location>
</feature>
<comment type="caution">
    <text evidence="3">The sequence shown here is derived from an EMBL/GenBank/DDBJ whole genome shotgun (WGS) entry which is preliminary data.</text>
</comment>
<accession>A0ABX0GYP0</accession>
<evidence type="ECO:0000313" key="3">
    <source>
        <dbReference type="EMBL" id="NHC16122.1"/>
    </source>
</evidence>
<protein>
    <recommendedName>
        <fullName evidence="5">Ig-like domain-containing protein</fullName>
    </recommendedName>
</protein>
<name>A0ABX0GYP0_9ACTN</name>
<dbReference type="RefSeq" id="WP_166284591.1">
    <property type="nucleotide sequence ID" value="NZ_JAANNP010000095.1"/>
</dbReference>
<gene>
    <name evidence="3" type="ORF">G9H71_20250</name>
</gene>
<feature type="signal peptide" evidence="2">
    <location>
        <begin position="1"/>
        <end position="27"/>
    </location>
</feature>
<organism evidence="3 4">
    <name type="scientific">Motilibacter deserti</name>
    <dbReference type="NCBI Taxonomy" id="2714956"/>
    <lineage>
        <taxon>Bacteria</taxon>
        <taxon>Bacillati</taxon>
        <taxon>Actinomycetota</taxon>
        <taxon>Actinomycetes</taxon>
        <taxon>Motilibacterales</taxon>
        <taxon>Motilibacteraceae</taxon>
        <taxon>Motilibacter</taxon>
    </lineage>
</organism>
<dbReference type="EMBL" id="JAANNP010000095">
    <property type="protein sequence ID" value="NHC16122.1"/>
    <property type="molecule type" value="Genomic_DNA"/>
</dbReference>
<sequence length="366" mass="38761">MRVRRAAAVVTGGLLAALLLPPSAAGAQTPTRLESLTVSPTATTLQRAELAVVRVTAHLVDPDGVTARRELVAPDRSEACPCVTVEQPRRVEAQAQPWRSVPLRLTSGTAEDGIWQGSFALGAASAGTWTVTGIAAGDLRVEEPGPYGTNLVPVAPLVDTAPTFTVRGVDWPRLTLTLPRATVDAGDAYVLRGTARYARTGRPAAGVRLSVRHTLCDVLDGYGGVEAADVRTDANGRWSLRSRVVAGNWCVWLGEHEGSLEPVSLASRTRAFVRAVATAEALHARVDVKEVPVVRGRARPSLPVVLERWTGRAWQPDGETVPGPDGDYTVSGTPARPGTTTYRVRVLGDPYVARGTVTDAVTVRVG</sequence>
<dbReference type="Proteomes" id="UP000800981">
    <property type="component" value="Unassembled WGS sequence"/>
</dbReference>
<evidence type="ECO:0008006" key="5">
    <source>
        <dbReference type="Google" id="ProtNLM"/>
    </source>
</evidence>
<evidence type="ECO:0000256" key="2">
    <source>
        <dbReference type="SAM" id="SignalP"/>
    </source>
</evidence>
<keyword evidence="2" id="KW-0732">Signal</keyword>
<feature type="chain" id="PRO_5045263671" description="Ig-like domain-containing protein" evidence="2">
    <location>
        <begin position="28"/>
        <end position="366"/>
    </location>
</feature>
<evidence type="ECO:0000313" key="4">
    <source>
        <dbReference type="Proteomes" id="UP000800981"/>
    </source>
</evidence>
<keyword evidence="4" id="KW-1185">Reference proteome</keyword>
<proteinExistence type="predicted"/>
<evidence type="ECO:0000256" key="1">
    <source>
        <dbReference type="SAM" id="MobiDB-lite"/>
    </source>
</evidence>
<reference evidence="3 4" key="1">
    <citation type="submission" date="2020-03" db="EMBL/GenBank/DDBJ databases">
        <title>Two novel Motilibacter sp.</title>
        <authorList>
            <person name="Liu S."/>
        </authorList>
    </citation>
    <scope>NUCLEOTIDE SEQUENCE [LARGE SCALE GENOMIC DNA]</scope>
    <source>
        <strain evidence="3 4">E257</strain>
    </source>
</reference>